<dbReference type="InterPro" id="IPR000232">
    <property type="entry name" value="HSF_DNA-bd"/>
</dbReference>
<reference evidence="7" key="1">
    <citation type="submission" date="2023-08" db="EMBL/GenBank/DDBJ databases">
        <authorList>
            <person name="Audoor S."/>
            <person name="Bilcke G."/>
        </authorList>
    </citation>
    <scope>NUCLEOTIDE SEQUENCE</scope>
</reference>
<evidence type="ECO:0000256" key="2">
    <source>
        <dbReference type="ARBA" id="ARBA00023125"/>
    </source>
</evidence>
<comment type="caution">
    <text evidence="7">The sequence shown here is derived from an EMBL/GenBank/DDBJ whole genome shotgun (WGS) entry which is preliminary data.</text>
</comment>
<organism evidence="7 8">
    <name type="scientific">Cylindrotheca closterium</name>
    <dbReference type="NCBI Taxonomy" id="2856"/>
    <lineage>
        <taxon>Eukaryota</taxon>
        <taxon>Sar</taxon>
        <taxon>Stramenopiles</taxon>
        <taxon>Ochrophyta</taxon>
        <taxon>Bacillariophyta</taxon>
        <taxon>Bacillariophyceae</taxon>
        <taxon>Bacillariophycidae</taxon>
        <taxon>Bacillariales</taxon>
        <taxon>Bacillariaceae</taxon>
        <taxon>Cylindrotheca</taxon>
    </lineage>
</organism>
<evidence type="ECO:0000313" key="7">
    <source>
        <dbReference type="EMBL" id="CAJ1935137.1"/>
    </source>
</evidence>
<dbReference type="EMBL" id="CAKOGP040000446">
    <property type="protein sequence ID" value="CAJ1935137.1"/>
    <property type="molecule type" value="Genomic_DNA"/>
</dbReference>
<proteinExistence type="inferred from homology"/>
<dbReference type="Gene3D" id="1.10.10.10">
    <property type="entry name" value="Winged helix-like DNA-binding domain superfamily/Winged helix DNA-binding domain"/>
    <property type="match status" value="1"/>
</dbReference>
<feature type="region of interest" description="Disordered" evidence="5">
    <location>
        <begin position="1"/>
        <end position="44"/>
    </location>
</feature>
<dbReference type="PANTHER" id="PTHR10015">
    <property type="entry name" value="HEAT SHOCK TRANSCRIPTION FACTOR"/>
    <property type="match status" value="1"/>
</dbReference>
<dbReference type="InterPro" id="IPR036390">
    <property type="entry name" value="WH_DNA-bd_sf"/>
</dbReference>
<dbReference type="GO" id="GO:0043565">
    <property type="term" value="F:sequence-specific DNA binding"/>
    <property type="evidence" value="ECO:0007669"/>
    <property type="project" value="InterPro"/>
</dbReference>
<feature type="compositionally biased region" description="Polar residues" evidence="5">
    <location>
        <begin position="1"/>
        <end position="11"/>
    </location>
</feature>
<keyword evidence="8" id="KW-1185">Reference proteome</keyword>
<comment type="subcellular location">
    <subcellularLocation>
        <location evidence="1">Nucleus</location>
    </subcellularLocation>
</comment>
<evidence type="ECO:0000256" key="5">
    <source>
        <dbReference type="SAM" id="MobiDB-lite"/>
    </source>
</evidence>
<dbReference type="Pfam" id="PF00447">
    <property type="entry name" value="HSF_DNA-bind"/>
    <property type="match status" value="1"/>
</dbReference>
<keyword evidence="3" id="KW-0539">Nucleus</keyword>
<dbReference type="InterPro" id="IPR036388">
    <property type="entry name" value="WH-like_DNA-bd_sf"/>
</dbReference>
<feature type="domain" description="HSF-type DNA-binding" evidence="6">
    <location>
        <begin position="53"/>
        <end position="153"/>
    </location>
</feature>
<evidence type="ECO:0000256" key="3">
    <source>
        <dbReference type="ARBA" id="ARBA00023242"/>
    </source>
</evidence>
<dbReference type="FunFam" id="1.10.10.10:FF:000479">
    <property type="entry name" value="Predicted protein"/>
    <property type="match status" value="1"/>
</dbReference>
<evidence type="ECO:0000313" key="8">
    <source>
        <dbReference type="Proteomes" id="UP001295423"/>
    </source>
</evidence>
<evidence type="ECO:0000256" key="4">
    <source>
        <dbReference type="RuleBase" id="RU004020"/>
    </source>
</evidence>
<name>A0AAD2CIS2_9STRA</name>
<evidence type="ECO:0000259" key="6">
    <source>
        <dbReference type="SMART" id="SM00415"/>
    </source>
</evidence>
<dbReference type="GO" id="GO:0003700">
    <property type="term" value="F:DNA-binding transcription factor activity"/>
    <property type="evidence" value="ECO:0007669"/>
    <property type="project" value="InterPro"/>
</dbReference>
<accession>A0AAD2CIS2</accession>
<dbReference type="PANTHER" id="PTHR10015:SF206">
    <property type="entry name" value="HSF-TYPE DNA-BINDING DOMAIN-CONTAINING PROTEIN"/>
    <property type="match status" value="1"/>
</dbReference>
<dbReference type="Proteomes" id="UP001295423">
    <property type="component" value="Unassembled WGS sequence"/>
</dbReference>
<gene>
    <name evidence="7" type="ORF">CYCCA115_LOCUS4475</name>
</gene>
<protein>
    <recommendedName>
        <fullName evidence="6">HSF-type DNA-binding domain-containing protein</fullName>
    </recommendedName>
</protein>
<comment type="similarity">
    <text evidence="4">Belongs to the HSF family.</text>
</comment>
<evidence type="ECO:0000256" key="1">
    <source>
        <dbReference type="ARBA" id="ARBA00004123"/>
    </source>
</evidence>
<dbReference type="AlphaFoldDB" id="A0AAD2CIS2"/>
<dbReference type="SUPFAM" id="SSF46785">
    <property type="entry name" value="Winged helix' DNA-binding domain"/>
    <property type="match status" value="1"/>
</dbReference>
<keyword evidence="2" id="KW-0238">DNA-binding</keyword>
<sequence>MNPPSSDSQSKLLPGRTESIHERPPSNSPSLPAPPFGGWIPSGTLPLPPSGDSTLQFPWKLHQMLETVETEGNASIISWLAVHPQDTFKVHKKEEFMEQVLPRFFDQTKYKSFLRQLNLWGFERVLKGPCRGGYRHSLFIKNQPNLCNQMKRTKIKGTKQGDSGDSSQQQLTEGERHNMMISHFSDEHRVGIKTNDLYDETSFDTIEYEKIPVNLPIAADLYRMYDDETIHVPILPTAEAEDPYSPIPLYRV</sequence>
<dbReference type="SMART" id="SM00415">
    <property type="entry name" value="HSF"/>
    <property type="match status" value="1"/>
</dbReference>
<dbReference type="GO" id="GO:0005634">
    <property type="term" value="C:nucleus"/>
    <property type="evidence" value="ECO:0007669"/>
    <property type="project" value="UniProtKB-SubCell"/>
</dbReference>